<evidence type="ECO:0000313" key="3">
    <source>
        <dbReference type="Proteomes" id="UP000664073"/>
    </source>
</evidence>
<dbReference type="Proteomes" id="UP000664073">
    <property type="component" value="Unassembled WGS sequence"/>
</dbReference>
<dbReference type="RefSeq" id="WP_207845945.1">
    <property type="nucleotide sequence ID" value="NZ_JAFVMH010000003.1"/>
</dbReference>
<gene>
    <name evidence="2" type="ORF">J2D77_09135</name>
</gene>
<name>A0A939HPZ3_9PROT</name>
<dbReference type="EMBL" id="JAFVMH010000003">
    <property type="protein sequence ID" value="MBO1325309.1"/>
    <property type="molecule type" value="Genomic_DNA"/>
</dbReference>
<accession>A0A939HPZ3</accession>
<proteinExistence type="predicted"/>
<comment type="caution">
    <text evidence="2">The sequence shown here is derived from an EMBL/GenBank/DDBJ whole genome shotgun (WGS) entry which is preliminary data.</text>
</comment>
<evidence type="ECO:0000313" key="2">
    <source>
        <dbReference type="EMBL" id="MBO1325309.1"/>
    </source>
</evidence>
<protein>
    <submittedName>
        <fullName evidence="2">Uncharacterized protein</fullName>
    </submittedName>
</protein>
<evidence type="ECO:0000256" key="1">
    <source>
        <dbReference type="SAM" id="MobiDB-lite"/>
    </source>
</evidence>
<dbReference type="AlphaFoldDB" id="A0A939HPZ3"/>
<keyword evidence="3" id="KW-1185">Reference proteome</keyword>
<feature type="compositionally biased region" description="Low complexity" evidence="1">
    <location>
        <begin position="62"/>
        <end position="78"/>
    </location>
</feature>
<sequence length="78" mass="8287">MAEETTSVITKRPIYDQIGRMPKPVGTLLKVSPALAAFWIKRGIARAAEPGEKGNPDTLSLATMRPAPDMTAPPATPS</sequence>
<organism evidence="2 3">
    <name type="scientific">Acetobacter garciniae</name>
    <dbReference type="NCBI Taxonomy" id="2817435"/>
    <lineage>
        <taxon>Bacteria</taxon>
        <taxon>Pseudomonadati</taxon>
        <taxon>Pseudomonadota</taxon>
        <taxon>Alphaproteobacteria</taxon>
        <taxon>Acetobacterales</taxon>
        <taxon>Acetobacteraceae</taxon>
        <taxon>Acetobacter</taxon>
    </lineage>
</organism>
<reference evidence="2" key="1">
    <citation type="submission" date="2021-03" db="EMBL/GenBank/DDBJ databases">
        <title>The complete genome sequence of Acetobacter sp. TBRC 12339.</title>
        <authorList>
            <person name="Charoenyingcharoen P."/>
            <person name="Yukphan P."/>
        </authorList>
    </citation>
    <scope>NUCLEOTIDE SEQUENCE</scope>
    <source>
        <strain evidence="2">TBRC 12339</strain>
    </source>
</reference>
<feature type="region of interest" description="Disordered" evidence="1">
    <location>
        <begin position="47"/>
        <end position="78"/>
    </location>
</feature>